<name>A0A8S5RU52_9CAUD</name>
<dbReference type="EMBL" id="BK055796">
    <property type="protein sequence ID" value="DAE92835.1"/>
    <property type="molecule type" value="Genomic_DNA"/>
</dbReference>
<evidence type="ECO:0000256" key="1">
    <source>
        <dbReference type="SAM" id="MobiDB-lite"/>
    </source>
</evidence>
<proteinExistence type="predicted"/>
<reference evidence="2" key="1">
    <citation type="journal article" date="2021" name="Proc. Natl. Acad. Sci. U.S.A.">
        <title>A Catalog of Tens of Thousands of Viruses from Human Metagenomes Reveals Hidden Associations with Chronic Diseases.</title>
        <authorList>
            <person name="Tisza M.J."/>
            <person name="Buck C.B."/>
        </authorList>
    </citation>
    <scope>NUCLEOTIDE SEQUENCE</scope>
    <source>
        <strain evidence="2">Cttzo28</strain>
    </source>
</reference>
<feature type="compositionally biased region" description="Basic and acidic residues" evidence="1">
    <location>
        <begin position="56"/>
        <end position="71"/>
    </location>
</feature>
<organism evidence="2">
    <name type="scientific">Ackermannviridae sp</name>
    <dbReference type="NCBI Taxonomy" id="2831612"/>
    <lineage>
        <taxon>Viruses</taxon>
        <taxon>Duplodnaviria</taxon>
        <taxon>Heunggongvirae</taxon>
        <taxon>Uroviricota</taxon>
        <taxon>Caudoviricetes</taxon>
        <taxon>Pantevenvirales</taxon>
        <taxon>Ackermannviridae</taxon>
    </lineage>
</organism>
<sequence length="279" mass="30995">MEELENGVTESVADSETETQETEVQQDAAEEIAAQEESAQQDAESIPNSVWAAARKRSEREAQERFDRERAQIDKTFEQRFAGYKNPKTGAAITSMQDYLDALDAQNELARQRDIERVTANQTAEQAQAIRRLIENDPEKARLKADVEQMRQEAAQQRAQDAFNADFAALQRLEPSIKTMQDLTSQPCFEQVVSLVTNNGLDLVTAYKAANYQNAAQSSAAAGKQAAINAARGKSHLAPHDGASTPGNRRVMSDSMLRRARDAFPDKSDAELEKLYNEI</sequence>
<feature type="compositionally biased region" description="Low complexity" evidence="1">
    <location>
        <begin position="35"/>
        <end position="46"/>
    </location>
</feature>
<feature type="region of interest" description="Disordered" evidence="1">
    <location>
        <begin position="231"/>
        <end position="264"/>
    </location>
</feature>
<evidence type="ECO:0000313" key="2">
    <source>
        <dbReference type="EMBL" id="DAE92835.1"/>
    </source>
</evidence>
<feature type="region of interest" description="Disordered" evidence="1">
    <location>
        <begin position="1"/>
        <end position="71"/>
    </location>
</feature>
<accession>A0A8S5RU52</accession>
<protein>
    <submittedName>
        <fullName evidence="2">Uncharacterized protein</fullName>
    </submittedName>
</protein>